<dbReference type="Proteomes" id="UP000065641">
    <property type="component" value="Chromosome"/>
</dbReference>
<protein>
    <submittedName>
        <fullName evidence="2">FlgJ</fullName>
    </submittedName>
</protein>
<dbReference type="Gene3D" id="1.10.530.10">
    <property type="match status" value="1"/>
</dbReference>
<proteinExistence type="predicted"/>
<dbReference type="InterPro" id="IPR053195">
    <property type="entry name" value="Bax-like"/>
</dbReference>
<evidence type="ECO:0000313" key="2">
    <source>
        <dbReference type="EMBL" id="ALO46035.1"/>
    </source>
</evidence>
<dbReference type="PANTHER" id="PTHR40572">
    <property type="entry name" value="PROTEIN BAX"/>
    <property type="match status" value="1"/>
</dbReference>
<evidence type="ECO:0000313" key="3">
    <source>
        <dbReference type="Proteomes" id="UP000065641"/>
    </source>
</evidence>
<dbReference type="KEGG" id="pspi:PS2015_1378"/>
<dbReference type="STRING" id="1249552.PS2015_1378"/>
<dbReference type="GO" id="GO:0004040">
    <property type="term" value="F:amidase activity"/>
    <property type="evidence" value="ECO:0007669"/>
    <property type="project" value="InterPro"/>
</dbReference>
<accession>A0A0S2KD58</accession>
<dbReference type="Pfam" id="PF01832">
    <property type="entry name" value="Glucosaminidase"/>
    <property type="match status" value="1"/>
</dbReference>
<organism evidence="2 3">
    <name type="scientific">Pseudohongiella spirulinae</name>
    <dbReference type="NCBI Taxonomy" id="1249552"/>
    <lineage>
        <taxon>Bacteria</taxon>
        <taxon>Pseudomonadati</taxon>
        <taxon>Pseudomonadota</taxon>
        <taxon>Gammaproteobacteria</taxon>
        <taxon>Pseudomonadales</taxon>
        <taxon>Pseudohongiellaceae</taxon>
        <taxon>Pseudohongiella</taxon>
    </lineage>
</organism>
<reference evidence="2 3" key="1">
    <citation type="submission" date="2015-11" db="EMBL/GenBank/DDBJ databases">
        <authorList>
            <person name="Zhang Y."/>
            <person name="Guo Z."/>
        </authorList>
    </citation>
    <scope>NUCLEOTIDE SEQUENCE [LARGE SCALE GENOMIC DNA]</scope>
    <source>
        <strain evidence="2 3">KCTC 32221</strain>
    </source>
</reference>
<gene>
    <name evidence="2" type="ORF">PS2015_1378</name>
</gene>
<dbReference type="PANTHER" id="PTHR40572:SF1">
    <property type="entry name" value="PROTEIN BAX"/>
    <property type="match status" value="1"/>
</dbReference>
<dbReference type="RefSeq" id="WP_058021519.1">
    <property type="nucleotide sequence ID" value="NZ_CP013189.1"/>
</dbReference>
<dbReference type="InterPro" id="IPR002901">
    <property type="entry name" value="MGlyc_endo_b_GlcNAc-like_dom"/>
</dbReference>
<evidence type="ECO:0000259" key="1">
    <source>
        <dbReference type="Pfam" id="PF01832"/>
    </source>
</evidence>
<dbReference type="EMBL" id="CP013189">
    <property type="protein sequence ID" value="ALO46035.1"/>
    <property type="molecule type" value="Genomic_DNA"/>
</dbReference>
<sequence length="284" mass="32094">MMLDLLRHPRLPVLARAGMVGVLAAFTFTAFAQYRQSGNLLEELNLDELVSQDDSASESVVTSELPDFESYGDIDVRKAAFFEFLAGYVQDENAAIRAKREELLPMWEVVKSSQPLSSTERARLQAIASEYRLADAEMTEYELVRELIRRVDVLPASLVLAQAANESGWGMSRFARQGNNIFGQWCFDEGCGLVPERRGGDASHEVRAFASVEASVKAYFRNINTHRSYEDLRVLREAMRMQDMPLDSMVLARGLTGYSERGQAYVSELQDIIRINQLKYRDNS</sequence>
<keyword evidence="3" id="KW-1185">Reference proteome</keyword>
<feature type="domain" description="Mannosyl-glycoprotein endo-beta-N-acetylglucosamidase-like" evidence="1">
    <location>
        <begin position="144"/>
        <end position="277"/>
    </location>
</feature>
<name>A0A0S2KD58_9GAMM</name>
<dbReference type="AlphaFoldDB" id="A0A0S2KD58"/>